<dbReference type="InterPro" id="IPR005135">
    <property type="entry name" value="Endo/exonuclease/phosphatase"/>
</dbReference>
<protein>
    <submittedName>
        <fullName evidence="3">Endonuclease/exonuclease/phosphatase domain-containing protein</fullName>
    </submittedName>
</protein>
<dbReference type="PANTHER" id="PTHR41349:SF1">
    <property type="entry name" value="PROTEIN CBG08683"/>
    <property type="match status" value="1"/>
</dbReference>
<feature type="domain" description="Endonuclease/exonuclease/phosphatase" evidence="1">
    <location>
        <begin position="13"/>
        <end position="300"/>
    </location>
</feature>
<proteinExistence type="predicted"/>
<dbReference type="PANTHER" id="PTHR41349">
    <property type="match status" value="1"/>
</dbReference>
<reference evidence="3" key="1">
    <citation type="submission" date="2022-11" db="UniProtKB">
        <authorList>
            <consortium name="WormBaseParasite"/>
        </authorList>
    </citation>
    <scope>IDENTIFICATION</scope>
</reference>
<name>A0A914DZD3_9BILA</name>
<accession>A0A914DZD3</accession>
<dbReference type="Pfam" id="PF03372">
    <property type="entry name" value="Exo_endo_phos"/>
    <property type="match status" value="1"/>
</dbReference>
<dbReference type="InterPro" id="IPR036691">
    <property type="entry name" value="Endo/exonu/phosph_ase_sf"/>
</dbReference>
<evidence type="ECO:0000313" key="3">
    <source>
        <dbReference type="WBParaSite" id="ACRNAN_scaffold463.g14271.t1"/>
    </source>
</evidence>
<dbReference type="Proteomes" id="UP000887540">
    <property type="component" value="Unplaced"/>
</dbReference>
<dbReference type="AlphaFoldDB" id="A0A914DZD3"/>
<dbReference type="SUPFAM" id="SSF56219">
    <property type="entry name" value="DNase I-like"/>
    <property type="match status" value="1"/>
</dbReference>
<evidence type="ECO:0000259" key="1">
    <source>
        <dbReference type="Pfam" id="PF03372"/>
    </source>
</evidence>
<sequence>MSGRRVEDGIYKIAKHIKLVDPDIVALQEVDTPEILRNITKRLGGSWTAHFGSAIYSDVGILTKHKILKIGQAETMRKYIASPFDQMRFKTNKINVNRNSAISTSILLDNGLVVNFWTLHLDYKSMGPDAANNRMVTSKDQIMFGEDNGTPNCRVGEVNDVINHEIFQQSLNEADTNPVILCGDFNSPSHLDWIEENKKIHGGWVIEWPSTKLLTDKANLIDSFRKIHPDPIKEPGNTWSTVEKFVGPEWGYKIPIQQDRFDFIFYRGARIEPINSFMYGGAEELKPIPNQFQNDYPSDHYAVVTDFVIRPSGGGFKI</sequence>
<keyword evidence="2" id="KW-1185">Reference proteome</keyword>
<dbReference type="GO" id="GO:0003824">
    <property type="term" value="F:catalytic activity"/>
    <property type="evidence" value="ECO:0007669"/>
    <property type="project" value="InterPro"/>
</dbReference>
<organism evidence="2 3">
    <name type="scientific">Acrobeloides nanus</name>
    <dbReference type="NCBI Taxonomy" id="290746"/>
    <lineage>
        <taxon>Eukaryota</taxon>
        <taxon>Metazoa</taxon>
        <taxon>Ecdysozoa</taxon>
        <taxon>Nematoda</taxon>
        <taxon>Chromadorea</taxon>
        <taxon>Rhabditida</taxon>
        <taxon>Tylenchina</taxon>
        <taxon>Cephalobomorpha</taxon>
        <taxon>Cephaloboidea</taxon>
        <taxon>Cephalobidae</taxon>
        <taxon>Acrobeloides</taxon>
    </lineage>
</organism>
<evidence type="ECO:0000313" key="2">
    <source>
        <dbReference type="Proteomes" id="UP000887540"/>
    </source>
</evidence>
<dbReference type="WBParaSite" id="ACRNAN_scaffold463.g14271.t1">
    <property type="protein sequence ID" value="ACRNAN_scaffold463.g14271.t1"/>
    <property type="gene ID" value="ACRNAN_scaffold463.g14271"/>
</dbReference>
<dbReference type="Gene3D" id="3.60.10.10">
    <property type="entry name" value="Endonuclease/exonuclease/phosphatase"/>
    <property type="match status" value="1"/>
</dbReference>